<sequence length="68" mass="7739">MNKDYSEVVSGGDQMRMDALEMMMVKASEARKEYIIQLEQAEKGNYTKKATYLKGIIAGIDMFLEPLD</sequence>
<evidence type="ECO:0000313" key="1">
    <source>
        <dbReference type="EMBL" id="MED1203064.1"/>
    </source>
</evidence>
<comment type="caution">
    <text evidence="1">The sequence shown here is derived from an EMBL/GenBank/DDBJ whole genome shotgun (WGS) entry which is preliminary data.</text>
</comment>
<dbReference type="Proteomes" id="UP001341444">
    <property type="component" value="Unassembled WGS sequence"/>
</dbReference>
<dbReference type="RefSeq" id="WP_066266217.1">
    <property type="nucleotide sequence ID" value="NZ_JARMAB010000009.1"/>
</dbReference>
<reference evidence="1 2" key="1">
    <citation type="submission" date="2023-03" db="EMBL/GenBank/DDBJ databases">
        <title>Bacillus Genome Sequencing.</title>
        <authorList>
            <person name="Dunlap C."/>
        </authorList>
    </citation>
    <scope>NUCLEOTIDE SEQUENCE [LARGE SCALE GENOMIC DNA]</scope>
    <source>
        <strain evidence="1 2">B-23453</strain>
    </source>
</reference>
<evidence type="ECO:0000313" key="2">
    <source>
        <dbReference type="Proteomes" id="UP001341444"/>
    </source>
</evidence>
<accession>A0ABU6MF59</accession>
<gene>
    <name evidence="1" type="ORF">P4T90_08140</name>
</gene>
<organism evidence="1 2">
    <name type="scientific">Heyndrickxia acidicola</name>
    <dbReference type="NCBI Taxonomy" id="209389"/>
    <lineage>
        <taxon>Bacteria</taxon>
        <taxon>Bacillati</taxon>
        <taxon>Bacillota</taxon>
        <taxon>Bacilli</taxon>
        <taxon>Bacillales</taxon>
        <taxon>Bacillaceae</taxon>
        <taxon>Heyndrickxia</taxon>
    </lineage>
</organism>
<protein>
    <submittedName>
        <fullName evidence="1">Uncharacterized protein</fullName>
    </submittedName>
</protein>
<dbReference type="EMBL" id="JARMAB010000009">
    <property type="protein sequence ID" value="MED1203064.1"/>
    <property type="molecule type" value="Genomic_DNA"/>
</dbReference>
<proteinExistence type="predicted"/>
<keyword evidence="2" id="KW-1185">Reference proteome</keyword>
<name>A0ABU6MF59_9BACI</name>